<organism evidence="8 9">
    <name type="scientific">Paenibacillus gallinarum</name>
    <dbReference type="NCBI Taxonomy" id="2762232"/>
    <lineage>
        <taxon>Bacteria</taxon>
        <taxon>Bacillati</taxon>
        <taxon>Bacillota</taxon>
        <taxon>Bacilli</taxon>
        <taxon>Bacillales</taxon>
        <taxon>Paenibacillaceae</taxon>
        <taxon>Paenibacillus</taxon>
    </lineage>
</organism>
<keyword evidence="9" id="KW-1185">Reference proteome</keyword>
<dbReference type="Gene3D" id="2.60.40.1220">
    <property type="match status" value="1"/>
</dbReference>
<dbReference type="PANTHER" id="PTHR34820">
    <property type="entry name" value="INNER MEMBRANE PROTEIN YEBZ"/>
    <property type="match status" value="1"/>
</dbReference>
<keyword evidence="3 6" id="KW-0732">Signal</keyword>
<accession>A0ABR8SZ98</accession>
<keyword evidence="4" id="KW-0186">Copper</keyword>
<evidence type="ECO:0000256" key="6">
    <source>
        <dbReference type="SAM" id="SignalP"/>
    </source>
</evidence>
<feature type="transmembrane region" description="Helical" evidence="5">
    <location>
        <begin position="173"/>
        <end position="192"/>
    </location>
</feature>
<dbReference type="InterPro" id="IPR032694">
    <property type="entry name" value="CopC/D"/>
</dbReference>
<feature type="signal peptide" evidence="6">
    <location>
        <begin position="1"/>
        <end position="24"/>
    </location>
</feature>
<gene>
    <name evidence="8" type="ORF">H9647_12190</name>
</gene>
<dbReference type="PANTHER" id="PTHR34820:SF4">
    <property type="entry name" value="INNER MEMBRANE PROTEIN YEBZ"/>
    <property type="match status" value="1"/>
</dbReference>
<keyword evidence="5" id="KW-0472">Membrane</keyword>
<evidence type="ECO:0000313" key="8">
    <source>
        <dbReference type="EMBL" id="MBD7968826.1"/>
    </source>
</evidence>
<keyword evidence="5" id="KW-1133">Transmembrane helix</keyword>
<feature type="chain" id="PRO_5047327609" evidence="6">
    <location>
        <begin position="25"/>
        <end position="198"/>
    </location>
</feature>
<dbReference type="InterPro" id="IPR014755">
    <property type="entry name" value="Cu-Rt/internalin_Ig-like"/>
</dbReference>
<dbReference type="Pfam" id="PF04234">
    <property type="entry name" value="CopC"/>
    <property type="match status" value="1"/>
</dbReference>
<dbReference type="EMBL" id="JACSQL010000004">
    <property type="protein sequence ID" value="MBD7968826.1"/>
    <property type="molecule type" value="Genomic_DNA"/>
</dbReference>
<dbReference type="Proteomes" id="UP000608071">
    <property type="component" value="Unassembled WGS sequence"/>
</dbReference>
<evidence type="ECO:0000256" key="1">
    <source>
        <dbReference type="ARBA" id="ARBA00004196"/>
    </source>
</evidence>
<evidence type="ECO:0000256" key="5">
    <source>
        <dbReference type="SAM" id="Phobius"/>
    </source>
</evidence>
<evidence type="ECO:0000313" key="9">
    <source>
        <dbReference type="Proteomes" id="UP000608071"/>
    </source>
</evidence>
<evidence type="ECO:0000256" key="2">
    <source>
        <dbReference type="ARBA" id="ARBA00022723"/>
    </source>
</evidence>
<comment type="caution">
    <text evidence="8">The sequence shown here is derived from an EMBL/GenBank/DDBJ whole genome shotgun (WGS) entry which is preliminary data.</text>
</comment>
<evidence type="ECO:0000256" key="4">
    <source>
        <dbReference type="ARBA" id="ARBA00023008"/>
    </source>
</evidence>
<keyword evidence="2" id="KW-0479">Metal-binding</keyword>
<evidence type="ECO:0000256" key="3">
    <source>
        <dbReference type="ARBA" id="ARBA00022729"/>
    </source>
</evidence>
<proteinExistence type="predicted"/>
<keyword evidence="5" id="KW-0812">Transmembrane</keyword>
<sequence>MKMMKKGILTLVLFLMLLPGAAFAHTGLESAVPGNGDTVTSALDELVLTFETPIEPLSEIKVVNEEGKEMDLADIEVKENTLTAKLSEPLPNGAYKVDWTIVGEDGHTINNEYAFTVDAPVEPEQPDNTVVEDETIEADTPVTSEDTVDEQNNTAAPVADDVQETEAGNTGNAGIWIALIVVVIIAGAYVALRRKGKK</sequence>
<protein>
    <submittedName>
        <fullName evidence="8">Copper resistance protein CopC</fullName>
    </submittedName>
</protein>
<dbReference type="InterPro" id="IPR007348">
    <property type="entry name" value="CopC_dom"/>
</dbReference>
<feature type="domain" description="CopC" evidence="7">
    <location>
        <begin position="25"/>
        <end position="117"/>
    </location>
</feature>
<name>A0ABR8SZ98_9BACL</name>
<evidence type="ECO:0000259" key="7">
    <source>
        <dbReference type="Pfam" id="PF04234"/>
    </source>
</evidence>
<dbReference type="InterPro" id="IPR014756">
    <property type="entry name" value="Ig_E-set"/>
</dbReference>
<reference evidence="8 9" key="1">
    <citation type="submission" date="2020-08" db="EMBL/GenBank/DDBJ databases">
        <title>A Genomic Blueprint of the Chicken Gut Microbiome.</title>
        <authorList>
            <person name="Gilroy R."/>
            <person name="Ravi A."/>
            <person name="Getino M."/>
            <person name="Pursley I."/>
            <person name="Horton D.L."/>
            <person name="Alikhan N.-F."/>
            <person name="Baker D."/>
            <person name="Gharbi K."/>
            <person name="Hall N."/>
            <person name="Watson M."/>
            <person name="Adriaenssens E.M."/>
            <person name="Foster-Nyarko E."/>
            <person name="Jarju S."/>
            <person name="Secka A."/>
            <person name="Antonio M."/>
            <person name="Oren A."/>
            <person name="Chaudhuri R."/>
            <person name="La Ragione R.M."/>
            <person name="Hildebrand F."/>
            <person name="Pallen M.J."/>
        </authorList>
    </citation>
    <scope>NUCLEOTIDE SEQUENCE [LARGE SCALE GENOMIC DNA]</scope>
    <source>
        <strain evidence="8 9">Sa2BVA9</strain>
    </source>
</reference>
<comment type="subcellular location">
    <subcellularLocation>
        <location evidence="1">Cell envelope</location>
    </subcellularLocation>
</comment>
<dbReference type="SUPFAM" id="SSF81296">
    <property type="entry name" value="E set domains"/>
    <property type="match status" value="1"/>
</dbReference>